<reference evidence="3 4" key="1">
    <citation type="journal article" date="2008" name="Nature">
        <title>The Phaeodactylum genome reveals the evolutionary history of diatom genomes.</title>
        <authorList>
            <person name="Bowler C."/>
            <person name="Allen A.E."/>
            <person name="Badger J.H."/>
            <person name="Grimwood J."/>
            <person name="Jabbari K."/>
            <person name="Kuo A."/>
            <person name="Maheswari U."/>
            <person name="Martens C."/>
            <person name="Maumus F."/>
            <person name="Otillar R.P."/>
            <person name="Rayko E."/>
            <person name="Salamov A."/>
            <person name="Vandepoele K."/>
            <person name="Beszteri B."/>
            <person name="Gruber A."/>
            <person name="Heijde M."/>
            <person name="Katinka M."/>
            <person name="Mock T."/>
            <person name="Valentin K."/>
            <person name="Verret F."/>
            <person name="Berges J.A."/>
            <person name="Brownlee C."/>
            <person name="Cadoret J.P."/>
            <person name="Chiovitti A."/>
            <person name="Choi C.J."/>
            <person name="Coesel S."/>
            <person name="De Martino A."/>
            <person name="Detter J.C."/>
            <person name="Durkin C."/>
            <person name="Falciatore A."/>
            <person name="Fournet J."/>
            <person name="Haruta M."/>
            <person name="Huysman M.J."/>
            <person name="Jenkins B.D."/>
            <person name="Jiroutova K."/>
            <person name="Jorgensen R.E."/>
            <person name="Joubert Y."/>
            <person name="Kaplan A."/>
            <person name="Kroger N."/>
            <person name="Kroth P.G."/>
            <person name="La Roche J."/>
            <person name="Lindquist E."/>
            <person name="Lommer M."/>
            <person name="Martin-Jezequel V."/>
            <person name="Lopez P.J."/>
            <person name="Lucas S."/>
            <person name="Mangogna M."/>
            <person name="McGinnis K."/>
            <person name="Medlin L.K."/>
            <person name="Montsant A."/>
            <person name="Oudot-Le Secq M.P."/>
            <person name="Napoli C."/>
            <person name="Obornik M."/>
            <person name="Parker M.S."/>
            <person name="Petit J.L."/>
            <person name="Porcel B.M."/>
            <person name="Poulsen N."/>
            <person name="Robison M."/>
            <person name="Rychlewski L."/>
            <person name="Rynearson T.A."/>
            <person name="Schmutz J."/>
            <person name="Shapiro H."/>
            <person name="Siaut M."/>
            <person name="Stanley M."/>
            <person name="Sussman M.R."/>
            <person name="Taylor A.R."/>
            <person name="Vardi A."/>
            <person name="von Dassow P."/>
            <person name="Vyverman W."/>
            <person name="Willis A."/>
            <person name="Wyrwicz L.S."/>
            <person name="Rokhsar D.S."/>
            <person name="Weissenbach J."/>
            <person name="Armbrust E.V."/>
            <person name="Green B.R."/>
            <person name="Van de Peer Y."/>
            <person name="Grigoriev I.V."/>
        </authorList>
    </citation>
    <scope>NUCLEOTIDE SEQUENCE [LARGE SCALE GENOMIC DNA]</scope>
    <source>
        <strain evidence="3 4">CCAP 1055/1</strain>
    </source>
</reference>
<organism evidence="3 4">
    <name type="scientific">Phaeodactylum tricornutum (strain CCAP 1055/1)</name>
    <dbReference type="NCBI Taxonomy" id="556484"/>
    <lineage>
        <taxon>Eukaryota</taxon>
        <taxon>Sar</taxon>
        <taxon>Stramenopiles</taxon>
        <taxon>Ochrophyta</taxon>
        <taxon>Bacillariophyta</taxon>
        <taxon>Bacillariophyceae</taxon>
        <taxon>Bacillariophycidae</taxon>
        <taxon>Naviculales</taxon>
        <taxon>Phaeodactylaceae</taxon>
        <taxon>Phaeodactylum</taxon>
    </lineage>
</organism>
<evidence type="ECO:0000256" key="2">
    <source>
        <dbReference type="ARBA" id="ARBA00023043"/>
    </source>
</evidence>
<dbReference type="InParanoid" id="B7G3B7"/>
<keyword evidence="4" id="KW-1185">Reference proteome</keyword>
<dbReference type="SUPFAM" id="SSF48403">
    <property type="entry name" value="Ankyrin repeat"/>
    <property type="match status" value="1"/>
</dbReference>
<dbReference type="STRING" id="556484.B7G3B7"/>
<dbReference type="KEGG" id="pti:PHATRDRAFT_47422"/>
<keyword evidence="1" id="KW-0677">Repeat</keyword>
<evidence type="ECO:0000256" key="1">
    <source>
        <dbReference type="ARBA" id="ARBA00022737"/>
    </source>
</evidence>
<keyword evidence="2" id="KW-0040">ANK repeat</keyword>
<dbReference type="InterPro" id="IPR002110">
    <property type="entry name" value="Ankyrin_rpt"/>
</dbReference>
<dbReference type="Pfam" id="PF12796">
    <property type="entry name" value="Ank_2"/>
    <property type="match status" value="1"/>
</dbReference>
<dbReference type="InterPro" id="IPR036770">
    <property type="entry name" value="Ankyrin_rpt-contain_sf"/>
</dbReference>
<dbReference type="PaxDb" id="2850-Phatr47422"/>
<dbReference type="RefSeq" id="XP_002181589.1">
    <property type="nucleotide sequence ID" value="XM_002181553.1"/>
</dbReference>
<dbReference type="OMA" id="PFGANHI"/>
<dbReference type="PANTHER" id="PTHR24123">
    <property type="entry name" value="ANKYRIN REPEAT-CONTAINING"/>
    <property type="match status" value="1"/>
</dbReference>
<accession>B7G3B7</accession>
<dbReference type="eggNOG" id="KOG0504">
    <property type="taxonomic scope" value="Eukaryota"/>
</dbReference>
<dbReference type="SMR" id="B7G3B7"/>
<dbReference type="InterPro" id="IPR051165">
    <property type="entry name" value="Multifunctional_ANK_Repeat"/>
</dbReference>
<dbReference type="Proteomes" id="UP000000759">
    <property type="component" value="Chromosome 13"/>
</dbReference>
<dbReference type="AlphaFoldDB" id="B7G3B7"/>
<dbReference type="PANTHER" id="PTHR24123:SF33">
    <property type="entry name" value="PROTEIN HOS4"/>
    <property type="match status" value="1"/>
</dbReference>
<proteinExistence type="predicted"/>
<evidence type="ECO:0000313" key="3">
    <source>
        <dbReference type="EMBL" id="EEC46803.1"/>
    </source>
</evidence>
<sequence>MSGFGMAPFGANHISTTHTTSIDASTPWVAASDGNLPLLQTSLSALKLTVAAQDENGYTCLHAAASYSQLPIIEWLLTQDSSLLHQVDKDGDSALHYASTVEACQSLVTQSIDVQTRNHSGKTALEAKRAELDELIQDEDFEETDPEAVTLRRVVEYLASLSTISQ</sequence>
<dbReference type="EMBL" id="CM000615">
    <property type="protein sequence ID" value="EEC46803.1"/>
    <property type="molecule type" value="Genomic_DNA"/>
</dbReference>
<dbReference type="HOGENOM" id="CLU_1614170_0_0_1"/>
<protein>
    <recommendedName>
        <fullName evidence="5">Ankyrin</fullName>
    </recommendedName>
</protein>
<dbReference type="OrthoDB" id="47198at2759"/>
<dbReference type="GeneID" id="7202555"/>
<evidence type="ECO:0008006" key="5">
    <source>
        <dbReference type="Google" id="ProtNLM"/>
    </source>
</evidence>
<gene>
    <name evidence="3" type="ORF">PHATRDRAFT_47422</name>
</gene>
<dbReference type="Gene3D" id="1.25.40.20">
    <property type="entry name" value="Ankyrin repeat-containing domain"/>
    <property type="match status" value="1"/>
</dbReference>
<evidence type="ECO:0000313" key="4">
    <source>
        <dbReference type="Proteomes" id="UP000000759"/>
    </source>
</evidence>
<reference evidence="4" key="2">
    <citation type="submission" date="2008-08" db="EMBL/GenBank/DDBJ databases">
        <authorList>
            <consortium name="Diatom Consortium"/>
            <person name="Grigoriev I."/>
            <person name="Grimwood J."/>
            <person name="Kuo A."/>
            <person name="Otillar R.P."/>
            <person name="Salamov A."/>
            <person name="Detter J.C."/>
            <person name="Lindquist E."/>
            <person name="Shapiro H."/>
            <person name="Lucas S."/>
            <person name="Glavina del Rio T."/>
            <person name="Pitluck S."/>
            <person name="Rokhsar D."/>
            <person name="Bowler C."/>
        </authorList>
    </citation>
    <scope>GENOME REANNOTATION</scope>
    <source>
        <strain evidence="4">CCAP 1055/1</strain>
    </source>
</reference>
<name>B7G3B7_PHATC</name>